<evidence type="ECO:0000256" key="1">
    <source>
        <dbReference type="SAM" id="MobiDB-lite"/>
    </source>
</evidence>
<sequence>MTMPDTKSGREKKGLNKEAQLEAELTRRELGAETQEEPPRFGADVDSEFLTDPAETDELGD</sequence>
<reference evidence="3" key="1">
    <citation type="submission" date="2016-10" db="EMBL/GenBank/DDBJ databases">
        <authorList>
            <person name="Varghese N."/>
            <person name="Submissions S."/>
        </authorList>
    </citation>
    <scope>NUCLEOTIDE SEQUENCE [LARGE SCALE GENOMIC DNA]</scope>
    <source>
        <strain evidence="3">CGMCC 1.7738</strain>
    </source>
</reference>
<feature type="compositionally biased region" description="Basic and acidic residues" evidence="1">
    <location>
        <begin position="7"/>
        <end position="31"/>
    </location>
</feature>
<proteinExistence type="predicted"/>
<evidence type="ECO:0000313" key="3">
    <source>
        <dbReference type="Proteomes" id="UP000199607"/>
    </source>
</evidence>
<keyword evidence="3" id="KW-1185">Reference proteome</keyword>
<dbReference type="InterPro" id="IPR058858">
    <property type="entry name" value="HacaP"/>
</dbReference>
<dbReference type="EMBL" id="FOTC01000003">
    <property type="protein sequence ID" value="SFL24544.1"/>
    <property type="molecule type" value="Genomic_DNA"/>
</dbReference>
<organism evidence="2 3">
    <name type="scientific">Halogranum rubrum</name>
    <dbReference type="NCBI Taxonomy" id="553466"/>
    <lineage>
        <taxon>Archaea</taxon>
        <taxon>Methanobacteriati</taxon>
        <taxon>Methanobacteriota</taxon>
        <taxon>Stenosarchaea group</taxon>
        <taxon>Halobacteria</taxon>
        <taxon>Halobacteriales</taxon>
        <taxon>Haloferacaceae</taxon>
    </lineage>
</organism>
<protein>
    <submittedName>
        <fullName evidence="2">Uncharacterized protein</fullName>
    </submittedName>
</protein>
<dbReference type="Pfam" id="PF26396">
    <property type="entry name" value="HacaP"/>
    <property type="match status" value="1"/>
</dbReference>
<feature type="compositionally biased region" description="Acidic residues" evidence="1">
    <location>
        <begin position="45"/>
        <end position="61"/>
    </location>
</feature>
<name>A0A1I4G3E3_9EURY</name>
<gene>
    <name evidence="2" type="ORF">SAMN04487950_3020</name>
</gene>
<accession>A0A1I4G3E3</accession>
<dbReference type="STRING" id="553466.SAMN04487950_3020"/>
<dbReference type="Proteomes" id="UP000199607">
    <property type="component" value="Unassembled WGS sequence"/>
</dbReference>
<feature type="region of interest" description="Disordered" evidence="1">
    <location>
        <begin position="1"/>
        <end position="61"/>
    </location>
</feature>
<evidence type="ECO:0000313" key="2">
    <source>
        <dbReference type="EMBL" id="SFL24544.1"/>
    </source>
</evidence>
<dbReference type="AlphaFoldDB" id="A0A1I4G3E3"/>